<evidence type="ECO:0000313" key="2">
    <source>
        <dbReference type="EMBL" id="SEN17489.1"/>
    </source>
</evidence>
<sequence>MKRKGYTLLEMVISVSLIGIIVLISIPRFKSRNLKYEEFIFELKSDLRNIGLASNSRRNIYKIVFTSHGYKIYKDSNKIKSRNCKKGMQIFSMENKIIYSRKSRSGSPEKGRSIYVLDNSSKKIERITIMLASGRVKSYSEDYNSNVINKNNKIIIKDRE</sequence>
<name>A0A1H8ED85_9FIRM</name>
<keyword evidence="1" id="KW-0472">Membrane</keyword>
<reference evidence="2 3" key="1">
    <citation type="submission" date="2016-10" db="EMBL/GenBank/DDBJ databases">
        <authorList>
            <person name="de Groot N.N."/>
        </authorList>
    </citation>
    <scope>NUCLEOTIDE SEQUENCE [LARGE SCALE GENOMIC DNA]</scope>
    <source>
        <strain evidence="2 3">Calf135</strain>
    </source>
</reference>
<dbReference type="SUPFAM" id="SSF54523">
    <property type="entry name" value="Pili subunits"/>
    <property type="match status" value="1"/>
</dbReference>
<dbReference type="STRING" id="215200.SAMN05216454_10180"/>
<dbReference type="AlphaFoldDB" id="A0A1H8ED85"/>
<dbReference type="NCBIfam" id="TIGR02532">
    <property type="entry name" value="IV_pilin_GFxxxE"/>
    <property type="match status" value="1"/>
</dbReference>
<dbReference type="OrthoDB" id="1750920at2"/>
<evidence type="ECO:0000256" key="1">
    <source>
        <dbReference type="SAM" id="Phobius"/>
    </source>
</evidence>
<keyword evidence="1" id="KW-0812">Transmembrane</keyword>
<accession>A0A1H8ED85</accession>
<dbReference type="RefSeq" id="WP_091973027.1">
    <property type="nucleotide sequence ID" value="NZ_FODF01000001.1"/>
</dbReference>
<proteinExistence type="predicted"/>
<dbReference type="EMBL" id="FODF01000001">
    <property type="protein sequence ID" value="SEN17489.1"/>
    <property type="molecule type" value="Genomic_DNA"/>
</dbReference>
<gene>
    <name evidence="2" type="ORF">SAMN05216454_10180</name>
</gene>
<dbReference type="Proteomes" id="UP000199512">
    <property type="component" value="Unassembled WGS sequence"/>
</dbReference>
<dbReference type="InterPro" id="IPR045584">
    <property type="entry name" value="Pilin-like"/>
</dbReference>
<evidence type="ECO:0000313" key="3">
    <source>
        <dbReference type="Proteomes" id="UP000199512"/>
    </source>
</evidence>
<protein>
    <submittedName>
        <fullName evidence="2">Prepilin-type N-terminal cleavage/methylation domain-containing protein</fullName>
    </submittedName>
</protein>
<organism evidence="2 3">
    <name type="scientific">Peptostreptococcus russellii</name>
    <dbReference type="NCBI Taxonomy" id="215200"/>
    <lineage>
        <taxon>Bacteria</taxon>
        <taxon>Bacillati</taxon>
        <taxon>Bacillota</taxon>
        <taxon>Clostridia</taxon>
        <taxon>Peptostreptococcales</taxon>
        <taxon>Peptostreptococcaceae</taxon>
        <taxon>Peptostreptococcus</taxon>
    </lineage>
</organism>
<feature type="transmembrane region" description="Helical" evidence="1">
    <location>
        <begin position="6"/>
        <end position="26"/>
    </location>
</feature>
<dbReference type="PROSITE" id="PS00409">
    <property type="entry name" value="PROKAR_NTER_METHYL"/>
    <property type="match status" value="1"/>
</dbReference>
<dbReference type="InterPro" id="IPR012902">
    <property type="entry name" value="N_methyl_site"/>
</dbReference>
<keyword evidence="3" id="KW-1185">Reference proteome</keyword>
<dbReference type="Pfam" id="PF07963">
    <property type="entry name" value="N_methyl"/>
    <property type="match status" value="1"/>
</dbReference>
<keyword evidence="1" id="KW-1133">Transmembrane helix</keyword>